<feature type="compositionally biased region" description="Basic and acidic residues" evidence="1">
    <location>
        <begin position="591"/>
        <end position="611"/>
    </location>
</feature>
<feature type="compositionally biased region" description="Basic and acidic residues" evidence="1">
    <location>
        <begin position="694"/>
        <end position="729"/>
    </location>
</feature>
<dbReference type="EMBL" id="FOWW01000004">
    <property type="protein sequence ID" value="SFP96031.1"/>
    <property type="molecule type" value="Genomic_DNA"/>
</dbReference>
<proteinExistence type="predicted"/>
<evidence type="ECO:0000313" key="2">
    <source>
        <dbReference type="EMBL" id="SFP96031.1"/>
    </source>
</evidence>
<dbReference type="AlphaFoldDB" id="A0A1I5UL36"/>
<accession>A0A1I5UL36</accession>
<name>A0A1I5UL36_9PSEU</name>
<dbReference type="STRING" id="587909.SAMN05421810_10416"/>
<feature type="compositionally biased region" description="Low complexity" evidence="1">
    <location>
        <begin position="770"/>
        <end position="781"/>
    </location>
</feature>
<dbReference type="Proteomes" id="UP000198727">
    <property type="component" value="Unassembled WGS sequence"/>
</dbReference>
<feature type="compositionally biased region" description="Basic and acidic residues" evidence="1">
    <location>
        <begin position="635"/>
        <end position="683"/>
    </location>
</feature>
<keyword evidence="3" id="KW-1185">Reference proteome</keyword>
<evidence type="ECO:0000256" key="1">
    <source>
        <dbReference type="SAM" id="MobiDB-lite"/>
    </source>
</evidence>
<feature type="compositionally biased region" description="Basic and acidic residues" evidence="1">
    <location>
        <begin position="427"/>
        <end position="458"/>
    </location>
</feature>
<gene>
    <name evidence="2" type="ORF">SAMN05421810_10416</name>
</gene>
<evidence type="ECO:0000313" key="3">
    <source>
        <dbReference type="Proteomes" id="UP000198727"/>
    </source>
</evidence>
<sequence length="934" mass="99350">MVASKHTRPGAVAGPTAGADAASGAGDRGGVERLLEQAAGLTLRAPELALVLGERAAALAEAAGSNELWVRAEGLVVLASVRLGVRAPTVGRAVAALRAAEDSGQEATAAQLRTDLALCARSVGLPLAGLAALRPVLATRAVRQSQRALALCQLVGCLGPFGRKPELDRALLEADRLCLADEALDDDTRLLSRALLRVGVSAHRRRHGDLMGAADAARTGIGFLDDLADKSADGGVVRVRLVLALVCSLLDRGNADTAVELAQPILDEPHRAAGVAPAGWLRLAVATRVYLPEGSGEAAARLLRDALHSSEAHGLHALSARLWLELAYVEEQLDRPAEAVRCLRRSRAAEHTHARARRQACAVLAGEFGTGEQPPVDLDELLAPTVSAPAPRAAERSAAVAPVLQLASEQVAPEPRHETAPAVTSREPARAGEAERWRLRTDPARAADARVADSEGWRPRGVSAPAGATTTGGRRSRPESLEATGAEPWRSRDELAEPVGPEPWRAQHDTAPSRAAREVEPPTEPWRRSGADEPAWERRFESETRPITGRSGSSGTSTSTTRHDAEHGSVTARSVLDRLGISTSGSGGRRRASESDEPGRDDRVHTGERTHTGYGLDRPSTDWASADWVSADRLSAQRDHDDRDSADRSDRGRFGRDQDSADRFARERDSGDRGDEWFGEDRFGAGLSDGGRFGADRPSGERLDDEWSRGDAGVDRSGSRRSRDERAREPGFTFRTEAEPSGRWGTGSPEPTERDDRGPEPATEENDTWLPRLRLPPSLAPMDDLDFTFSAVDPPVDPPPAETGSRHAPEPGRTAAAEYTRAREHRTAEDAPSAAPDRHGDSGFGGADFSDSGFTDSGTANGAPDHSAEPEPTGYDFPLDDPPPGAGLAELLARALAEHKAGTSSAAALVKRLGAQQTDLDGPRRVNGRHRDDD</sequence>
<feature type="region of interest" description="Disordered" evidence="1">
    <location>
        <begin position="913"/>
        <end position="934"/>
    </location>
</feature>
<reference evidence="3" key="1">
    <citation type="submission" date="2016-10" db="EMBL/GenBank/DDBJ databases">
        <authorList>
            <person name="Varghese N."/>
            <person name="Submissions S."/>
        </authorList>
    </citation>
    <scope>NUCLEOTIDE SEQUENCE [LARGE SCALE GENOMIC DNA]</scope>
    <source>
        <strain evidence="3">CGMCC 4.5579</strain>
    </source>
</reference>
<feature type="compositionally biased region" description="Basic and acidic residues" evidence="1">
    <location>
        <begin position="921"/>
        <end position="934"/>
    </location>
</feature>
<feature type="compositionally biased region" description="Basic and acidic residues" evidence="1">
    <location>
        <begin position="820"/>
        <end position="829"/>
    </location>
</feature>
<feature type="compositionally biased region" description="Low complexity" evidence="1">
    <location>
        <begin position="847"/>
        <end position="859"/>
    </location>
</feature>
<feature type="compositionally biased region" description="Low complexity" evidence="1">
    <location>
        <begin position="9"/>
        <end position="25"/>
    </location>
</feature>
<feature type="region of interest" description="Disordered" evidence="1">
    <location>
        <begin position="1"/>
        <end position="25"/>
    </location>
</feature>
<feature type="compositionally biased region" description="Basic and acidic residues" evidence="1">
    <location>
        <begin position="515"/>
        <end position="544"/>
    </location>
</feature>
<feature type="compositionally biased region" description="Low complexity" evidence="1">
    <location>
        <begin position="548"/>
        <end position="560"/>
    </location>
</feature>
<protein>
    <recommendedName>
        <fullName evidence="4">Tetratricopeptide repeat-containing protein</fullName>
    </recommendedName>
</protein>
<feature type="region of interest" description="Disordered" evidence="1">
    <location>
        <begin position="409"/>
        <end position="887"/>
    </location>
</feature>
<evidence type="ECO:0008006" key="4">
    <source>
        <dbReference type="Google" id="ProtNLM"/>
    </source>
</evidence>
<organism evidence="2 3">
    <name type="scientific">Amycolatopsis arida</name>
    <dbReference type="NCBI Taxonomy" id="587909"/>
    <lineage>
        <taxon>Bacteria</taxon>
        <taxon>Bacillati</taxon>
        <taxon>Actinomycetota</taxon>
        <taxon>Actinomycetes</taxon>
        <taxon>Pseudonocardiales</taxon>
        <taxon>Pseudonocardiaceae</taxon>
        <taxon>Amycolatopsis</taxon>
    </lineage>
</organism>